<dbReference type="Proteomes" id="UP000007100">
    <property type="component" value="Chromosome"/>
</dbReference>
<dbReference type="EC" id="3.1.2.6" evidence="7"/>
<proteinExistence type="inferred from homology"/>
<evidence type="ECO:0000256" key="2">
    <source>
        <dbReference type="ARBA" id="ARBA00004963"/>
    </source>
</evidence>
<dbReference type="OrthoDB" id="9802248at2"/>
<evidence type="ECO:0000256" key="7">
    <source>
        <dbReference type="HAMAP-Rule" id="MF_01374"/>
    </source>
</evidence>
<comment type="function">
    <text evidence="7">Thiolesterase that catalyzes the hydrolysis of S-D-lactoyl-glutathione to form glutathione and D-lactic acid.</text>
</comment>
<evidence type="ECO:0000313" key="9">
    <source>
        <dbReference type="Proteomes" id="UP000007100"/>
    </source>
</evidence>
<dbReference type="PANTHER" id="PTHR43705:SF1">
    <property type="entry name" value="HYDROXYACYLGLUTATHIONE HYDROLASE GLOB"/>
    <property type="match status" value="1"/>
</dbReference>
<dbReference type="NCBIfam" id="TIGR03413">
    <property type="entry name" value="GSH_gloB"/>
    <property type="match status" value="1"/>
</dbReference>
<comment type="subunit">
    <text evidence="7">Monomer.</text>
</comment>
<dbReference type="InterPro" id="IPR036866">
    <property type="entry name" value="RibonucZ/Hydroxyglut_hydro"/>
</dbReference>
<evidence type="ECO:0000256" key="3">
    <source>
        <dbReference type="ARBA" id="ARBA00006759"/>
    </source>
</evidence>
<comment type="catalytic activity">
    <reaction evidence="1 7">
        <text>an S-(2-hydroxyacyl)glutathione + H2O = a 2-hydroxy carboxylate + glutathione + H(+)</text>
        <dbReference type="Rhea" id="RHEA:21864"/>
        <dbReference type="ChEBI" id="CHEBI:15377"/>
        <dbReference type="ChEBI" id="CHEBI:15378"/>
        <dbReference type="ChEBI" id="CHEBI:57925"/>
        <dbReference type="ChEBI" id="CHEBI:58896"/>
        <dbReference type="ChEBI" id="CHEBI:71261"/>
        <dbReference type="EC" id="3.1.2.6"/>
    </reaction>
</comment>
<keyword evidence="6 7" id="KW-0862">Zinc</keyword>
<dbReference type="UniPathway" id="UPA00619">
    <property type="reaction ID" value="UER00676"/>
</dbReference>
<dbReference type="PANTHER" id="PTHR43705">
    <property type="entry name" value="HYDROXYACYLGLUTATHIONE HYDROLASE"/>
    <property type="match status" value="1"/>
</dbReference>
<dbReference type="InterPro" id="IPR050110">
    <property type="entry name" value="Glyoxalase_II_hydrolase"/>
</dbReference>
<feature type="binding site" evidence="7">
    <location>
        <position position="135"/>
    </location>
    <ligand>
        <name>Zn(2+)</name>
        <dbReference type="ChEBI" id="CHEBI:29105"/>
        <label>1</label>
    </ligand>
</feature>
<feature type="binding site" evidence="7">
    <location>
        <position position="173"/>
    </location>
    <ligand>
        <name>Zn(2+)</name>
        <dbReference type="ChEBI" id="CHEBI:29105"/>
        <label>2</label>
    </ligand>
</feature>
<feature type="binding site" evidence="7">
    <location>
        <position position="117"/>
    </location>
    <ligand>
        <name>Zn(2+)</name>
        <dbReference type="ChEBI" id="CHEBI:29105"/>
        <label>1</label>
    </ligand>
</feature>
<comment type="pathway">
    <text evidence="2 7">Secondary metabolite metabolism; methylglyoxal degradation; (R)-lactate from methylglyoxal: step 2/2.</text>
</comment>
<dbReference type="Gene3D" id="3.60.15.10">
    <property type="entry name" value="Ribonuclease Z/Hydroxyacylglutathione hydrolase-like"/>
    <property type="match status" value="1"/>
</dbReference>
<dbReference type="SMART" id="SM00849">
    <property type="entry name" value="Lactamase_B"/>
    <property type="match status" value="1"/>
</dbReference>
<name>F0IZG2_ACIMA</name>
<sequence length="243" mass="25336">MAISHRGFTITRVPMLADNYAWLVAHGGASAFVDPADAAAAIEAVEAAGGRLDWVLLTHHHDDHIAGAVDLAARFGARIAGNAADAARLPKLDAALAPGQTIDLGGEAVRMIATPGHTVGHVTYLFGDAAAACGDTLFSLGCGRMFEGTPAQFHASLQALAALDPETLMLCGHEYTLSNARFARHVDPDNAALAARAAEVERLRAAGAPTLPVRLADELAANPFLRAASAEEFARLRAAKDKF</sequence>
<keyword evidence="9" id="KW-1185">Reference proteome</keyword>
<dbReference type="AlphaFoldDB" id="F0IZG2"/>
<evidence type="ECO:0000256" key="4">
    <source>
        <dbReference type="ARBA" id="ARBA00022723"/>
    </source>
</evidence>
<dbReference type="CDD" id="cd07723">
    <property type="entry name" value="hydroxyacylglutathione_hydrolase_MBL-fold"/>
    <property type="match status" value="1"/>
</dbReference>
<evidence type="ECO:0000256" key="5">
    <source>
        <dbReference type="ARBA" id="ARBA00022801"/>
    </source>
</evidence>
<organism evidence="8 9">
    <name type="scientific">Acidiphilium multivorum (strain DSM 11245 / JCM 8867 / NBRC 100883 / AIU 301)</name>
    <dbReference type="NCBI Taxonomy" id="926570"/>
    <lineage>
        <taxon>Bacteria</taxon>
        <taxon>Pseudomonadati</taxon>
        <taxon>Pseudomonadota</taxon>
        <taxon>Alphaproteobacteria</taxon>
        <taxon>Acetobacterales</taxon>
        <taxon>Acidocellaceae</taxon>
        <taxon>Acidiphilium</taxon>
    </lineage>
</organism>
<evidence type="ECO:0000256" key="6">
    <source>
        <dbReference type="ARBA" id="ARBA00022833"/>
    </source>
</evidence>
<feature type="binding site" evidence="7">
    <location>
        <position position="59"/>
    </location>
    <ligand>
        <name>Zn(2+)</name>
        <dbReference type="ChEBI" id="CHEBI:29105"/>
        <label>1</label>
    </ligand>
</feature>
<feature type="binding site" evidence="7">
    <location>
        <position position="63"/>
    </location>
    <ligand>
        <name>Zn(2+)</name>
        <dbReference type="ChEBI" id="CHEBI:29105"/>
        <label>2</label>
    </ligand>
</feature>
<dbReference type="InterPro" id="IPR017782">
    <property type="entry name" value="Hydroxyacylglutathione_Hdrlase"/>
</dbReference>
<dbReference type="InterPro" id="IPR001279">
    <property type="entry name" value="Metallo-B-lactamas"/>
</dbReference>
<dbReference type="Pfam" id="PF16123">
    <property type="entry name" value="HAGH_C"/>
    <property type="match status" value="1"/>
</dbReference>
<reference evidence="8 9" key="1">
    <citation type="submission" date="2010-12" db="EMBL/GenBank/DDBJ databases">
        <title>Whole genome sequence of Acidiphilium multivorum AIU301.</title>
        <authorList>
            <person name="Narita-Yamada S."/>
            <person name="Nakamura S."/>
            <person name="Ito N."/>
            <person name="Takarada H."/>
            <person name="Katano Y."/>
            <person name="Nakazawa H."/>
            <person name="Hosoyama A."/>
            <person name="Yamada R."/>
            <person name="Fujita N."/>
        </authorList>
    </citation>
    <scope>NUCLEOTIDE SEQUENCE [LARGE SCALE GENOMIC DNA]</scope>
    <source>
        <strain evidence="9">DSM 11245 / JCM 8867 / AIU301</strain>
    </source>
</reference>
<protein>
    <recommendedName>
        <fullName evidence="7">Hydroxyacylglutathione hydrolase</fullName>
        <ecNumber evidence="7">3.1.2.6</ecNumber>
    </recommendedName>
    <alternativeName>
        <fullName evidence="7">Glyoxalase II</fullName>
        <shortName evidence="7">Glx II</shortName>
    </alternativeName>
</protein>
<feature type="binding site" evidence="7">
    <location>
        <position position="135"/>
    </location>
    <ligand>
        <name>Zn(2+)</name>
        <dbReference type="ChEBI" id="CHEBI:29105"/>
        <label>2</label>
    </ligand>
</feature>
<dbReference type="GO" id="GO:0004416">
    <property type="term" value="F:hydroxyacylglutathione hydrolase activity"/>
    <property type="evidence" value="ECO:0007669"/>
    <property type="project" value="UniProtKB-UniRule"/>
</dbReference>
<dbReference type="GO" id="GO:0046872">
    <property type="term" value="F:metal ion binding"/>
    <property type="evidence" value="ECO:0007669"/>
    <property type="project" value="UniProtKB-KW"/>
</dbReference>
<dbReference type="GO" id="GO:0019243">
    <property type="term" value="P:methylglyoxal catabolic process to D-lactate via S-lactoyl-glutathione"/>
    <property type="evidence" value="ECO:0007669"/>
    <property type="project" value="UniProtKB-UniRule"/>
</dbReference>
<dbReference type="RefSeq" id="WP_013640209.1">
    <property type="nucleotide sequence ID" value="NC_015186.1"/>
</dbReference>
<dbReference type="Pfam" id="PF00753">
    <property type="entry name" value="Lactamase_B"/>
    <property type="match status" value="1"/>
</dbReference>
<gene>
    <name evidence="7 8" type="primary">gloB</name>
    <name evidence="8" type="ordered locus">ACMV_18250</name>
</gene>
<dbReference type="PIRSF" id="PIRSF005457">
    <property type="entry name" value="Glx"/>
    <property type="match status" value="1"/>
</dbReference>
<feature type="binding site" evidence="7">
    <location>
        <position position="61"/>
    </location>
    <ligand>
        <name>Zn(2+)</name>
        <dbReference type="ChEBI" id="CHEBI:29105"/>
        <label>1</label>
    </ligand>
</feature>
<dbReference type="InterPro" id="IPR035680">
    <property type="entry name" value="Clx_II_MBL"/>
</dbReference>
<dbReference type="SUPFAM" id="SSF56281">
    <property type="entry name" value="Metallo-hydrolase/oxidoreductase"/>
    <property type="match status" value="1"/>
</dbReference>
<evidence type="ECO:0000313" key="8">
    <source>
        <dbReference type="EMBL" id="BAJ81172.1"/>
    </source>
</evidence>
<accession>F0IZG2</accession>
<dbReference type="InterPro" id="IPR032282">
    <property type="entry name" value="HAGH_C"/>
</dbReference>
<dbReference type="EMBL" id="AP012035">
    <property type="protein sequence ID" value="BAJ81172.1"/>
    <property type="molecule type" value="Genomic_DNA"/>
</dbReference>
<keyword evidence="5 7" id="KW-0378">Hydrolase</keyword>
<dbReference type="KEGG" id="amv:ACMV_18250"/>
<dbReference type="HAMAP" id="MF_01374">
    <property type="entry name" value="Glyoxalase_2"/>
    <property type="match status" value="1"/>
</dbReference>
<dbReference type="HOGENOM" id="CLU_030571_4_1_5"/>
<evidence type="ECO:0000256" key="1">
    <source>
        <dbReference type="ARBA" id="ARBA00001623"/>
    </source>
</evidence>
<comment type="similarity">
    <text evidence="3 7">Belongs to the metallo-beta-lactamase superfamily. Glyoxalase II family.</text>
</comment>
<comment type="cofactor">
    <cofactor evidence="7">
        <name>Zn(2+)</name>
        <dbReference type="ChEBI" id="CHEBI:29105"/>
    </cofactor>
    <text evidence="7">Binds 2 Zn(2+) ions per subunit.</text>
</comment>
<keyword evidence="4 7" id="KW-0479">Metal-binding</keyword>
<feature type="binding site" evidence="7">
    <location>
        <position position="64"/>
    </location>
    <ligand>
        <name>Zn(2+)</name>
        <dbReference type="ChEBI" id="CHEBI:29105"/>
        <label>2</label>
    </ligand>
</feature>